<accession>A0A7T6Z6F3</accession>
<dbReference type="FunFam" id="2.30.38.10:FF:000003">
    <property type="entry name" value="Vibriobactin-specific 2,3-dihydroxybenzoate-AMP ligase"/>
    <property type="match status" value="1"/>
</dbReference>
<dbReference type="InterPro" id="IPR025110">
    <property type="entry name" value="AMP-bd_C"/>
</dbReference>
<dbReference type="Gene3D" id="3.30.300.30">
    <property type="match status" value="1"/>
</dbReference>
<protein>
    <submittedName>
        <fullName evidence="5">AMP-binding protein</fullName>
    </submittedName>
</protein>
<reference evidence="5 6" key="1">
    <citation type="submission" date="2020-06" db="EMBL/GenBank/DDBJ databases">
        <title>Genomic analysis of Salicibibacter sp. NKC5-3.</title>
        <authorList>
            <person name="Oh Y.J."/>
        </authorList>
    </citation>
    <scope>NUCLEOTIDE SEQUENCE [LARGE SCALE GENOMIC DNA]</scope>
    <source>
        <strain evidence="5 6">NKC5-3</strain>
    </source>
</reference>
<dbReference type="Gene3D" id="2.30.38.10">
    <property type="entry name" value="Luciferase, Domain 3"/>
    <property type="match status" value="1"/>
</dbReference>
<dbReference type="AlphaFoldDB" id="A0A7T6Z6F3"/>
<dbReference type="Pfam" id="PF00501">
    <property type="entry name" value="AMP-binding"/>
    <property type="match status" value="1"/>
</dbReference>
<feature type="domain" description="AMP-dependent synthetase/ligase" evidence="3">
    <location>
        <begin position="39"/>
        <end position="394"/>
    </location>
</feature>
<dbReference type="InterPro" id="IPR045851">
    <property type="entry name" value="AMP-bd_C_sf"/>
</dbReference>
<evidence type="ECO:0000259" key="3">
    <source>
        <dbReference type="Pfam" id="PF00501"/>
    </source>
</evidence>
<dbReference type="InterPro" id="IPR020845">
    <property type="entry name" value="AMP-binding_CS"/>
</dbReference>
<comment type="similarity">
    <text evidence="1">Belongs to the ATP-dependent AMP-binding enzyme family.</text>
</comment>
<dbReference type="Gene3D" id="3.40.50.980">
    <property type="match status" value="2"/>
</dbReference>
<dbReference type="GO" id="GO:0006631">
    <property type="term" value="P:fatty acid metabolic process"/>
    <property type="evidence" value="ECO:0007669"/>
    <property type="project" value="TreeGrafter"/>
</dbReference>
<evidence type="ECO:0000313" key="5">
    <source>
        <dbReference type="EMBL" id="QQK77677.1"/>
    </source>
</evidence>
<dbReference type="InterPro" id="IPR000873">
    <property type="entry name" value="AMP-dep_synth/lig_dom"/>
</dbReference>
<dbReference type="KEGG" id="scia:HUG15_20205"/>
<organism evidence="5 6">
    <name type="scientific">Salicibibacter cibarius</name>
    <dbReference type="NCBI Taxonomy" id="2743000"/>
    <lineage>
        <taxon>Bacteria</taxon>
        <taxon>Bacillati</taxon>
        <taxon>Bacillota</taxon>
        <taxon>Bacilli</taxon>
        <taxon>Bacillales</taxon>
        <taxon>Bacillaceae</taxon>
        <taxon>Salicibibacter</taxon>
    </lineage>
</organism>
<name>A0A7T6Z6F3_9BACI</name>
<proteinExistence type="inferred from homology"/>
<dbReference type="SUPFAM" id="SSF56801">
    <property type="entry name" value="Acetyl-CoA synthetase-like"/>
    <property type="match status" value="1"/>
</dbReference>
<evidence type="ECO:0000256" key="1">
    <source>
        <dbReference type="ARBA" id="ARBA00006432"/>
    </source>
</evidence>
<evidence type="ECO:0000256" key="2">
    <source>
        <dbReference type="ARBA" id="ARBA00022598"/>
    </source>
</evidence>
<dbReference type="PANTHER" id="PTHR43201:SF5">
    <property type="entry name" value="MEDIUM-CHAIN ACYL-COA LIGASE ACSF2, MITOCHONDRIAL"/>
    <property type="match status" value="1"/>
</dbReference>
<dbReference type="Proteomes" id="UP000595823">
    <property type="component" value="Chromosome"/>
</dbReference>
<dbReference type="FunFam" id="3.40.50.980:FF:000003">
    <property type="entry name" value="Vibriobactin-specific 2,3-dihydroxybenzoate-AMP ligase"/>
    <property type="match status" value="1"/>
</dbReference>
<dbReference type="EMBL" id="CP054705">
    <property type="protein sequence ID" value="QQK77677.1"/>
    <property type="molecule type" value="Genomic_DNA"/>
</dbReference>
<evidence type="ECO:0000259" key="4">
    <source>
        <dbReference type="Pfam" id="PF13193"/>
    </source>
</evidence>
<sequence length="538" mass="60112">MTREEIPTWPQSFIDYYIEQGCWEGETFGDILSRLNNLYQEKIAVKDHTSALSYRALDERVHQLASGLLYLGIQPQDRVIIQLPNSIAFVEIIFALFRIGALPVFTLPAHRWSELSYIAEKSEAVAYVVPDQYDGFGYLPLARTINKNIESIQNVIVVGEEAEFTNYHSLFMETQPMPAVSADSVAFLQLSGGSTGLPKLIPRTHNDYIYSLKKSNEICQMTTASIYLAVLPAAHNFTLSSPGILGTLLAGGKVILSPSGSPEVAFPLMEKERVTITGLVPHLALLWLDAAPRRSFDFSSLEVMQVGGAKFGSEAAKRVTPTFNCTLQQVFGMAEGLVNYTRLDDPAEVIIHTQGRPMSEYDEILVVNANDEPVGVNQPGELLTRGPYTIRGYYKAQEHNKKAFTENGFYRTGDIVCVDEHGYITVTGREKDQINRGGEKIAAEEVENHLIAHEQIFDAAIVSMPDAFLGEKSCAYMISKSEEMDDSELRTYLRDRGMAVYKIPDRFIWVNEFPQSGVGKTSKKDLREAIKEFYNTNL</sequence>
<gene>
    <name evidence="5" type="ORF">HUG15_20205</name>
</gene>
<evidence type="ECO:0000313" key="6">
    <source>
        <dbReference type="Proteomes" id="UP000595823"/>
    </source>
</evidence>
<keyword evidence="2" id="KW-0436">Ligase</keyword>
<dbReference type="Pfam" id="PF13193">
    <property type="entry name" value="AMP-binding_C"/>
    <property type="match status" value="1"/>
</dbReference>
<keyword evidence="6" id="KW-1185">Reference proteome</keyword>
<dbReference type="GO" id="GO:0031956">
    <property type="term" value="F:medium-chain fatty acid-CoA ligase activity"/>
    <property type="evidence" value="ECO:0007669"/>
    <property type="project" value="TreeGrafter"/>
</dbReference>
<dbReference type="PANTHER" id="PTHR43201">
    <property type="entry name" value="ACYL-COA SYNTHETASE"/>
    <property type="match status" value="1"/>
</dbReference>
<dbReference type="RefSeq" id="WP_200125238.1">
    <property type="nucleotide sequence ID" value="NZ_CP054705.1"/>
</dbReference>
<dbReference type="PROSITE" id="PS00455">
    <property type="entry name" value="AMP_BINDING"/>
    <property type="match status" value="1"/>
</dbReference>
<dbReference type="CDD" id="cd05920">
    <property type="entry name" value="23DHB-AMP_lg"/>
    <property type="match status" value="1"/>
</dbReference>
<feature type="domain" description="AMP-binding enzyme C-terminal" evidence="4">
    <location>
        <begin position="445"/>
        <end position="520"/>
    </location>
</feature>